<dbReference type="Pfam" id="PF14526">
    <property type="entry name" value="Cass2"/>
    <property type="match status" value="1"/>
</dbReference>
<comment type="caution">
    <text evidence="5">The sequence shown here is derived from an EMBL/GenBank/DDBJ whole genome shotgun (WGS) entry which is preliminary data.</text>
</comment>
<dbReference type="InterPro" id="IPR018062">
    <property type="entry name" value="HTH_AraC-typ_CS"/>
</dbReference>
<reference evidence="5 6" key="1">
    <citation type="submission" date="2018-04" db="EMBL/GenBank/DDBJ databases">
        <title>Paenibacillus taichungensis Genome sequencing and assembly.</title>
        <authorList>
            <person name="Xu J."/>
            <person name="Rensing C."/>
            <person name="Mazhar H.S."/>
        </authorList>
    </citation>
    <scope>NUCLEOTIDE SEQUENCE [LARGE SCALE GENOMIC DNA]</scope>
    <source>
        <strain evidence="5 6">NC1</strain>
    </source>
</reference>
<evidence type="ECO:0000256" key="3">
    <source>
        <dbReference type="ARBA" id="ARBA00023163"/>
    </source>
</evidence>
<dbReference type="AlphaFoldDB" id="A0A329QKD4"/>
<evidence type="ECO:0000256" key="2">
    <source>
        <dbReference type="ARBA" id="ARBA00023125"/>
    </source>
</evidence>
<dbReference type="PROSITE" id="PS01124">
    <property type="entry name" value="HTH_ARAC_FAMILY_2"/>
    <property type="match status" value="1"/>
</dbReference>
<dbReference type="GO" id="GO:0003700">
    <property type="term" value="F:DNA-binding transcription factor activity"/>
    <property type="evidence" value="ECO:0007669"/>
    <property type="project" value="InterPro"/>
</dbReference>
<dbReference type="GO" id="GO:0043565">
    <property type="term" value="F:sequence-specific DNA binding"/>
    <property type="evidence" value="ECO:0007669"/>
    <property type="project" value="InterPro"/>
</dbReference>
<dbReference type="InterPro" id="IPR020449">
    <property type="entry name" value="Tscrpt_reg_AraC-type_HTH"/>
</dbReference>
<dbReference type="InterPro" id="IPR011256">
    <property type="entry name" value="Reg_factor_effector_dom_sf"/>
</dbReference>
<organism evidence="5 6">
    <name type="scientific">Paenibacillus taichungensis</name>
    <dbReference type="NCBI Taxonomy" id="484184"/>
    <lineage>
        <taxon>Bacteria</taxon>
        <taxon>Bacillati</taxon>
        <taxon>Bacillota</taxon>
        <taxon>Bacilli</taxon>
        <taxon>Bacillales</taxon>
        <taxon>Paenibacillaceae</taxon>
        <taxon>Paenibacillus</taxon>
    </lineage>
</organism>
<dbReference type="SUPFAM" id="SSF46689">
    <property type="entry name" value="Homeodomain-like"/>
    <property type="match status" value="2"/>
</dbReference>
<name>A0A329QKD4_9BACL</name>
<dbReference type="PANTHER" id="PTHR47504">
    <property type="entry name" value="RIGHT ORIGIN-BINDING PROTEIN"/>
    <property type="match status" value="1"/>
</dbReference>
<evidence type="ECO:0000313" key="5">
    <source>
        <dbReference type="EMBL" id="RAW12733.1"/>
    </source>
</evidence>
<gene>
    <name evidence="5" type="ORF">DC345_20810</name>
</gene>
<dbReference type="Proteomes" id="UP000250642">
    <property type="component" value="Unassembled WGS sequence"/>
</dbReference>
<evidence type="ECO:0000259" key="4">
    <source>
        <dbReference type="PROSITE" id="PS01124"/>
    </source>
</evidence>
<dbReference type="InterPro" id="IPR010499">
    <property type="entry name" value="AraC_E-bd"/>
</dbReference>
<dbReference type="Pfam" id="PF12833">
    <property type="entry name" value="HTH_18"/>
    <property type="match status" value="1"/>
</dbReference>
<evidence type="ECO:0000256" key="1">
    <source>
        <dbReference type="ARBA" id="ARBA00023015"/>
    </source>
</evidence>
<dbReference type="InterPro" id="IPR050959">
    <property type="entry name" value="MarA-like"/>
</dbReference>
<dbReference type="InterPro" id="IPR018060">
    <property type="entry name" value="HTH_AraC"/>
</dbReference>
<protein>
    <submittedName>
        <fullName evidence="5">AraC family transcriptional regulator</fullName>
    </submittedName>
</protein>
<keyword evidence="1" id="KW-0805">Transcription regulation</keyword>
<evidence type="ECO:0000313" key="6">
    <source>
        <dbReference type="Proteomes" id="UP000250642"/>
    </source>
</evidence>
<dbReference type="SMART" id="SM00342">
    <property type="entry name" value="HTH_ARAC"/>
    <property type="match status" value="1"/>
</dbReference>
<sequence length="281" mass="32200">MNWIESLQLAIAYMEEHLLENMTMEQIAAQAHISPFHFQRTFALLTDVTVAEYIRRRRLTLAANELIQSDYKIIDLALKYGYDTPESFSKAFRRQHGIAPSEARKNSTSVKSYNRLVIQLSLKGAEPMNHRIVEQASFTLVGIKQAFSYIDGENLRGIGKMWQDAYKSGTEDRLFELNNGVIQGLLGVCVDQNEIQEKQMEYWIATAYDGEVPEGLSSFTIPASKWSVFEVEGPMPDSMQRLWKQIISEWFPSNPYEHAGIPELEVYPGPHQPPQIWIPIK</sequence>
<dbReference type="RefSeq" id="WP_113054715.1">
    <property type="nucleotide sequence ID" value="NZ_QEVW01000014.1"/>
</dbReference>
<keyword evidence="3" id="KW-0804">Transcription</keyword>
<dbReference type="EMBL" id="QEVW01000014">
    <property type="protein sequence ID" value="RAW12733.1"/>
    <property type="molecule type" value="Genomic_DNA"/>
</dbReference>
<dbReference type="SMART" id="SM00871">
    <property type="entry name" value="AraC_E_bind"/>
    <property type="match status" value="1"/>
</dbReference>
<proteinExistence type="predicted"/>
<accession>A0A329QKD4</accession>
<dbReference type="Gene3D" id="3.20.80.10">
    <property type="entry name" value="Regulatory factor, effector binding domain"/>
    <property type="match status" value="1"/>
</dbReference>
<dbReference type="PROSITE" id="PS00041">
    <property type="entry name" value="HTH_ARAC_FAMILY_1"/>
    <property type="match status" value="1"/>
</dbReference>
<dbReference type="InterPro" id="IPR009057">
    <property type="entry name" value="Homeodomain-like_sf"/>
</dbReference>
<feature type="domain" description="HTH araC/xylS-type" evidence="4">
    <location>
        <begin position="8"/>
        <end position="106"/>
    </location>
</feature>
<dbReference type="Gene3D" id="1.10.10.60">
    <property type="entry name" value="Homeodomain-like"/>
    <property type="match status" value="2"/>
</dbReference>
<dbReference type="InterPro" id="IPR029441">
    <property type="entry name" value="Cass2"/>
</dbReference>
<dbReference type="PRINTS" id="PR00032">
    <property type="entry name" value="HTHARAC"/>
</dbReference>
<keyword evidence="2" id="KW-0238">DNA-binding</keyword>
<dbReference type="SUPFAM" id="SSF55136">
    <property type="entry name" value="Probable bacterial effector-binding domain"/>
    <property type="match status" value="1"/>
</dbReference>
<dbReference type="PANTHER" id="PTHR47504:SF5">
    <property type="entry name" value="RIGHT ORIGIN-BINDING PROTEIN"/>
    <property type="match status" value="1"/>
</dbReference>